<keyword evidence="8 24" id="KW-0723">Serine/threonine-protein kinase</keyword>
<name>A0AAV7IIU5_COTGL</name>
<keyword evidence="13 23" id="KW-0067">ATP-binding</keyword>
<dbReference type="GO" id="GO:0005737">
    <property type="term" value="C:cytoplasm"/>
    <property type="evidence" value="ECO:0007669"/>
    <property type="project" value="UniProtKB-SubCell"/>
</dbReference>
<evidence type="ECO:0000256" key="6">
    <source>
        <dbReference type="ARBA" id="ARBA00022473"/>
    </source>
</evidence>
<evidence type="ECO:0000313" key="26">
    <source>
        <dbReference type="EMBL" id="KAH0551349.1"/>
    </source>
</evidence>
<evidence type="ECO:0000256" key="2">
    <source>
        <dbReference type="ARBA" id="ARBA00004138"/>
    </source>
</evidence>
<dbReference type="GO" id="GO:0004693">
    <property type="term" value="F:cyclin-dependent protein serine/threonine kinase activity"/>
    <property type="evidence" value="ECO:0007669"/>
    <property type="project" value="UniProtKB-EC"/>
</dbReference>
<dbReference type="GO" id="GO:0005634">
    <property type="term" value="C:nucleus"/>
    <property type="evidence" value="ECO:0007669"/>
    <property type="project" value="UniProtKB-SubCell"/>
</dbReference>
<keyword evidence="27" id="KW-1185">Reference proteome</keyword>
<dbReference type="InterPro" id="IPR048002">
    <property type="entry name" value="CDK20-like_STKc"/>
</dbReference>
<evidence type="ECO:0000256" key="1">
    <source>
        <dbReference type="ARBA" id="ARBA00004123"/>
    </source>
</evidence>
<dbReference type="PROSITE" id="PS00107">
    <property type="entry name" value="PROTEIN_KINASE_ATP"/>
    <property type="match status" value="1"/>
</dbReference>
<keyword evidence="7" id="KW-0963">Cytoplasm</keyword>
<dbReference type="InterPro" id="IPR017441">
    <property type="entry name" value="Protein_kinase_ATP_BS"/>
</dbReference>
<evidence type="ECO:0000256" key="23">
    <source>
        <dbReference type="PROSITE-ProRule" id="PRU10141"/>
    </source>
</evidence>
<keyword evidence="17" id="KW-0131">Cell cycle</keyword>
<dbReference type="PROSITE" id="PS00108">
    <property type="entry name" value="PROTEIN_KINASE_ST"/>
    <property type="match status" value="1"/>
</dbReference>
<evidence type="ECO:0000256" key="12">
    <source>
        <dbReference type="ARBA" id="ARBA00022777"/>
    </source>
</evidence>
<dbReference type="EMBL" id="JAHXZJ010001493">
    <property type="protein sequence ID" value="KAH0551349.1"/>
    <property type="molecule type" value="Genomic_DNA"/>
</dbReference>
<protein>
    <recommendedName>
        <fullName evidence="18">Cyclin-dependent kinase 20</fullName>
        <ecNumber evidence="5">2.7.11.22</ecNumber>
    </recommendedName>
    <alternativeName>
        <fullName evidence="19">Cell cycle-related kinase</fullName>
    </alternativeName>
    <alternativeName>
        <fullName evidence="20">Cell division protein kinase 20</fullName>
    </alternativeName>
</protein>
<dbReference type="SMART" id="SM00220">
    <property type="entry name" value="S_TKc"/>
    <property type="match status" value="1"/>
</dbReference>
<dbReference type="GO" id="GO:0005524">
    <property type="term" value="F:ATP binding"/>
    <property type="evidence" value="ECO:0007669"/>
    <property type="project" value="UniProtKB-UniRule"/>
</dbReference>
<comment type="subcellular location">
    <subcellularLocation>
        <location evidence="2">Cell projection</location>
        <location evidence="2">Cilium</location>
    </subcellularLocation>
    <subcellularLocation>
        <location evidence="3">Cytoplasm</location>
    </subcellularLocation>
    <subcellularLocation>
        <location evidence="1">Nucleus</location>
    </subcellularLocation>
</comment>
<dbReference type="EC" id="2.7.11.22" evidence="5"/>
<keyword evidence="6" id="KW-0217">Developmental protein</keyword>
<accession>A0AAV7IIU5</accession>
<comment type="catalytic activity">
    <reaction evidence="21">
        <text>L-threonyl-[protein] + ATP = O-phospho-L-threonyl-[protein] + ADP + H(+)</text>
        <dbReference type="Rhea" id="RHEA:46608"/>
        <dbReference type="Rhea" id="RHEA-COMP:11060"/>
        <dbReference type="Rhea" id="RHEA-COMP:11605"/>
        <dbReference type="ChEBI" id="CHEBI:15378"/>
        <dbReference type="ChEBI" id="CHEBI:30013"/>
        <dbReference type="ChEBI" id="CHEBI:30616"/>
        <dbReference type="ChEBI" id="CHEBI:61977"/>
        <dbReference type="ChEBI" id="CHEBI:456216"/>
        <dbReference type="EC" id="2.7.11.22"/>
    </reaction>
</comment>
<keyword evidence="15" id="KW-0539">Nucleus</keyword>
<evidence type="ECO:0000256" key="17">
    <source>
        <dbReference type="ARBA" id="ARBA00023306"/>
    </source>
</evidence>
<evidence type="ECO:0000256" key="8">
    <source>
        <dbReference type="ARBA" id="ARBA00022527"/>
    </source>
</evidence>
<evidence type="ECO:0000256" key="21">
    <source>
        <dbReference type="ARBA" id="ARBA00047811"/>
    </source>
</evidence>
<evidence type="ECO:0000256" key="7">
    <source>
        <dbReference type="ARBA" id="ARBA00022490"/>
    </source>
</evidence>
<keyword evidence="12" id="KW-0418">Kinase</keyword>
<keyword evidence="11 23" id="KW-0547">Nucleotide-binding</keyword>
<dbReference type="GO" id="GO:0051301">
    <property type="term" value="P:cell division"/>
    <property type="evidence" value="ECO:0007669"/>
    <property type="project" value="UniProtKB-KW"/>
</dbReference>
<keyword evidence="9" id="KW-0132">Cell division</keyword>
<evidence type="ECO:0000256" key="16">
    <source>
        <dbReference type="ARBA" id="ARBA00023273"/>
    </source>
</evidence>
<gene>
    <name evidence="26" type="ORF">KQX54_001938</name>
</gene>
<feature type="domain" description="Protein kinase" evidence="25">
    <location>
        <begin position="4"/>
        <end position="287"/>
    </location>
</feature>
<evidence type="ECO:0000256" key="4">
    <source>
        <dbReference type="ARBA" id="ARBA00006485"/>
    </source>
</evidence>
<dbReference type="InterPro" id="IPR011009">
    <property type="entry name" value="Kinase-like_dom_sf"/>
</dbReference>
<dbReference type="FunFam" id="1.10.510.10:FF:000624">
    <property type="entry name" value="Mitogen-activated protein kinase"/>
    <property type="match status" value="1"/>
</dbReference>
<dbReference type="InterPro" id="IPR000719">
    <property type="entry name" value="Prot_kinase_dom"/>
</dbReference>
<keyword evidence="14" id="KW-0969">Cilium</keyword>
<dbReference type="SUPFAM" id="SSF56112">
    <property type="entry name" value="Protein kinase-like (PK-like)"/>
    <property type="match status" value="1"/>
</dbReference>
<evidence type="ECO:0000256" key="22">
    <source>
        <dbReference type="ARBA" id="ARBA00048367"/>
    </source>
</evidence>
<reference evidence="26 27" key="1">
    <citation type="journal article" date="2021" name="J. Hered.">
        <title>A chromosome-level genome assembly of the parasitoid wasp, Cotesia glomerata (Hymenoptera: Braconidae).</title>
        <authorList>
            <person name="Pinto B.J."/>
            <person name="Weis J.J."/>
            <person name="Gamble T."/>
            <person name="Ode P.J."/>
            <person name="Paul R."/>
            <person name="Zaspel J.M."/>
        </authorList>
    </citation>
    <scope>NUCLEOTIDE SEQUENCE [LARGE SCALE GENOMIC DNA]</scope>
    <source>
        <strain evidence="26">CgM1</strain>
    </source>
</reference>
<dbReference type="Proteomes" id="UP000826195">
    <property type="component" value="Unassembled WGS sequence"/>
</dbReference>
<dbReference type="Gene3D" id="1.10.510.10">
    <property type="entry name" value="Transferase(Phosphotransferase) domain 1"/>
    <property type="match status" value="1"/>
</dbReference>
<evidence type="ECO:0000256" key="18">
    <source>
        <dbReference type="ARBA" id="ARBA00035711"/>
    </source>
</evidence>
<evidence type="ECO:0000256" key="9">
    <source>
        <dbReference type="ARBA" id="ARBA00022618"/>
    </source>
</evidence>
<evidence type="ECO:0000256" key="19">
    <source>
        <dbReference type="ARBA" id="ARBA00035720"/>
    </source>
</evidence>
<comment type="catalytic activity">
    <reaction evidence="22">
        <text>L-seryl-[protein] + ATP = O-phospho-L-seryl-[protein] + ADP + H(+)</text>
        <dbReference type="Rhea" id="RHEA:17989"/>
        <dbReference type="Rhea" id="RHEA-COMP:9863"/>
        <dbReference type="Rhea" id="RHEA-COMP:11604"/>
        <dbReference type="ChEBI" id="CHEBI:15378"/>
        <dbReference type="ChEBI" id="CHEBI:29999"/>
        <dbReference type="ChEBI" id="CHEBI:30616"/>
        <dbReference type="ChEBI" id="CHEBI:83421"/>
        <dbReference type="ChEBI" id="CHEBI:456216"/>
        <dbReference type="EC" id="2.7.11.22"/>
    </reaction>
</comment>
<dbReference type="GO" id="GO:0005929">
    <property type="term" value="C:cilium"/>
    <property type="evidence" value="ECO:0007669"/>
    <property type="project" value="UniProtKB-SubCell"/>
</dbReference>
<proteinExistence type="inferred from homology"/>
<dbReference type="PANTHER" id="PTHR24056:SF171">
    <property type="entry name" value="CYCLIN-DEPENDENT KINASE 20"/>
    <property type="match status" value="1"/>
</dbReference>
<evidence type="ECO:0000313" key="27">
    <source>
        <dbReference type="Proteomes" id="UP000826195"/>
    </source>
</evidence>
<dbReference type="InterPro" id="IPR050108">
    <property type="entry name" value="CDK"/>
</dbReference>
<keyword evidence="16" id="KW-0966">Cell projection</keyword>
<feature type="binding site" evidence="23">
    <location>
        <position position="33"/>
    </location>
    <ligand>
        <name>ATP</name>
        <dbReference type="ChEBI" id="CHEBI:30616"/>
    </ligand>
</feature>
<evidence type="ECO:0000256" key="24">
    <source>
        <dbReference type="RuleBase" id="RU000304"/>
    </source>
</evidence>
<dbReference type="PANTHER" id="PTHR24056">
    <property type="entry name" value="CELL DIVISION PROTEIN KINASE"/>
    <property type="match status" value="1"/>
</dbReference>
<evidence type="ECO:0000256" key="15">
    <source>
        <dbReference type="ARBA" id="ARBA00023242"/>
    </source>
</evidence>
<sequence>MEDYTITGRIGEGAHGLVLRGVHCKSGKHVALKRIMMKKIEDEIPVSIIREIKSLQELNHPYIIKLLDAFPSGYDFIMVFDYMPSGLWELLRANDRPLTVPQIKIYFKMLLEGVHYMHKNNFMHRDLKPANLLIDNEGILKIADFGLARLMYDDSTHPYSHQVATRWYRAPELLYGSKIYTSAIDMWSIGCIFGEMINSSPLFPGETDIEQLAIVIKQLGSPTPESWPELKTLPDYNKITFPYQKSVPWEQIVPEASPDALDIVRSLLIYNSSKRLTAEEVLKHDYFYVPPFPCDIKQLPKPPSDHRNQFKTKEINCNIKPTELFADLLKIM</sequence>
<dbReference type="CDD" id="cd07832">
    <property type="entry name" value="STKc_CCRK"/>
    <property type="match status" value="1"/>
</dbReference>
<comment type="caution">
    <text evidence="26">The sequence shown here is derived from an EMBL/GenBank/DDBJ whole genome shotgun (WGS) entry which is preliminary data.</text>
</comment>
<dbReference type="PROSITE" id="PS50011">
    <property type="entry name" value="PROTEIN_KINASE_DOM"/>
    <property type="match status" value="1"/>
</dbReference>
<dbReference type="AlphaFoldDB" id="A0AAV7IIU5"/>
<comment type="similarity">
    <text evidence="4">Belongs to the protein kinase superfamily. CMGC Ser/Thr protein kinase family. CDC2/CDKX subfamily.</text>
</comment>
<evidence type="ECO:0000256" key="11">
    <source>
        <dbReference type="ARBA" id="ARBA00022741"/>
    </source>
</evidence>
<dbReference type="Pfam" id="PF00069">
    <property type="entry name" value="Pkinase"/>
    <property type="match status" value="1"/>
</dbReference>
<dbReference type="InterPro" id="IPR008271">
    <property type="entry name" value="Ser/Thr_kinase_AS"/>
</dbReference>
<organism evidence="26 27">
    <name type="scientific">Cotesia glomerata</name>
    <name type="common">Lepidopteran parasitic wasp</name>
    <name type="synonym">Apanteles glomeratus</name>
    <dbReference type="NCBI Taxonomy" id="32391"/>
    <lineage>
        <taxon>Eukaryota</taxon>
        <taxon>Metazoa</taxon>
        <taxon>Ecdysozoa</taxon>
        <taxon>Arthropoda</taxon>
        <taxon>Hexapoda</taxon>
        <taxon>Insecta</taxon>
        <taxon>Pterygota</taxon>
        <taxon>Neoptera</taxon>
        <taxon>Endopterygota</taxon>
        <taxon>Hymenoptera</taxon>
        <taxon>Apocrita</taxon>
        <taxon>Ichneumonoidea</taxon>
        <taxon>Braconidae</taxon>
        <taxon>Microgastrinae</taxon>
        <taxon>Cotesia</taxon>
    </lineage>
</organism>
<evidence type="ECO:0000256" key="20">
    <source>
        <dbReference type="ARBA" id="ARBA00035723"/>
    </source>
</evidence>
<dbReference type="Gene3D" id="3.30.200.20">
    <property type="entry name" value="Phosphorylase Kinase, domain 1"/>
    <property type="match status" value="1"/>
</dbReference>
<dbReference type="FunFam" id="3.30.200.20:FF:000579">
    <property type="entry name" value="cyclin-dependent kinase 20"/>
    <property type="match status" value="1"/>
</dbReference>
<keyword evidence="10" id="KW-0808">Transferase</keyword>
<evidence type="ECO:0000256" key="14">
    <source>
        <dbReference type="ARBA" id="ARBA00023069"/>
    </source>
</evidence>
<evidence type="ECO:0000256" key="3">
    <source>
        <dbReference type="ARBA" id="ARBA00004496"/>
    </source>
</evidence>
<evidence type="ECO:0000256" key="13">
    <source>
        <dbReference type="ARBA" id="ARBA00022840"/>
    </source>
</evidence>
<evidence type="ECO:0000256" key="10">
    <source>
        <dbReference type="ARBA" id="ARBA00022679"/>
    </source>
</evidence>
<evidence type="ECO:0000256" key="5">
    <source>
        <dbReference type="ARBA" id="ARBA00012425"/>
    </source>
</evidence>
<evidence type="ECO:0000259" key="25">
    <source>
        <dbReference type="PROSITE" id="PS50011"/>
    </source>
</evidence>